<accession>A0A397SAN0</accession>
<organism evidence="1 2">
    <name type="scientific">Glomus cerebriforme</name>
    <dbReference type="NCBI Taxonomy" id="658196"/>
    <lineage>
        <taxon>Eukaryota</taxon>
        <taxon>Fungi</taxon>
        <taxon>Fungi incertae sedis</taxon>
        <taxon>Mucoromycota</taxon>
        <taxon>Glomeromycotina</taxon>
        <taxon>Glomeromycetes</taxon>
        <taxon>Glomerales</taxon>
        <taxon>Glomeraceae</taxon>
        <taxon>Glomus</taxon>
    </lineage>
</organism>
<sequence>MAFYRCPYILRTGEVCNRGCFHPKECQTHQDSPSYIPCIECGKRTYSGYGFCDPHARKHHKKEQYHRKKQAKIALAEILVDNNKVARWCTSGNQMGQAKIIHITPPCEIGIHIPATNGQ</sequence>
<proteinExistence type="predicted"/>
<dbReference type="OrthoDB" id="2303230at2759"/>
<keyword evidence="2" id="KW-1185">Reference proteome</keyword>
<evidence type="ECO:0000313" key="1">
    <source>
        <dbReference type="EMBL" id="RIA81919.1"/>
    </source>
</evidence>
<dbReference type="EMBL" id="QKYT01000728">
    <property type="protein sequence ID" value="RIA81919.1"/>
    <property type="molecule type" value="Genomic_DNA"/>
</dbReference>
<evidence type="ECO:0000313" key="2">
    <source>
        <dbReference type="Proteomes" id="UP000265703"/>
    </source>
</evidence>
<dbReference type="Proteomes" id="UP000265703">
    <property type="component" value="Unassembled WGS sequence"/>
</dbReference>
<name>A0A397SAN0_9GLOM</name>
<dbReference type="AlphaFoldDB" id="A0A397SAN0"/>
<comment type="caution">
    <text evidence="1">The sequence shown here is derived from an EMBL/GenBank/DDBJ whole genome shotgun (WGS) entry which is preliminary data.</text>
</comment>
<gene>
    <name evidence="1" type="ORF">C1645_744172</name>
</gene>
<protein>
    <submittedName>
        <fullName evidence="1">Uncharacterized protein</fullName>
    </submittedName>
</protein>
<reference evidence="1 2" key="1">
    <citation type="submission" date="2018-06" db="EMBL/GenBank/DDBJ databases">
        <title>Comparative genomics reveals the genomic features of Rhizophagus irregularis, R. cerebriforme, R. diaphanum and Gigaspora rosea, and their symbiotic lifestyle signature.</title>
        <authorList>
            <person name="Morin E."/>
            <person name="San Clemente H."/>
            <person name="Chen E.C.H."/>
            <person name="De La Providencia I."/>
            <person name="Hainaut M."/>
            <person name="Kuo A."/>
            <person name="Kohler A."/>
            <person name="Murat C."/>
            <person name="Tang N."/>
            <person name="Roy S."/>
            <person name="Loubradou J."/>
            <person name="Henrissat B."/>
            <person name="Grigoriev I.V."/>
            <person name="Corradi N."/>
            <person name="Roux C."/>
            <person name="Martin F.M."/>
        </authorList>
    </citation>
    <scope>NUCLEOTIDE SEQUENCE [LARGE SCALE GENOMIC DNA]</scope>
    <source>
        <strain evidence="1 2">DAOM 227022</strain>
    </source>
</reference>